<organism evidence="3 4">
    <name type="scientific">Mycena rosella</name>
    <name type="common">Pink bonnet</name>
    <name type="synonym">Agaricus rosellus</name>
    <dbReference type="NCBI Taxonomy" id="1033263"/>
    <lineage>
        <taxon>Eukaryota</taxon>
        <taxon>Fungi</taxon>
        <taxon>Dikarya</taxon>
        <taxon>Basidiomycota</taxon>
        <taxon>Agaricomycotina</taxon>
        <taxon>Agaricomycetes</taxon>
        <taxon>Agaricomycetidae</taxon>
        <taxon>Agaricales</taxon>
        <taxon>Marasmiineae</taxon>
        <taxon>Mycenaceae</taxon>
        <taxon>Mycena</taxon>
    </lineage>
</organism>
<name>A0AAD7DXR0_MYCRO</name>
<dbReference type="EMBL" id="JARKIE010000017">
    <property type="protein sequence ID" value="KAJ7701380.1"/>
    <property type="molecule type" value="Genomic_DNA"/>
</dbReference>
<evidence type="ECO:0000259" key="2">
    <source>
        <dbReference type="Pfam" id="PF21962"/>
    </source>
</evidence>
<feature type="domain" description="DUF6924" evidence="2">
    <location>
        <begin position="62"/>
        <end position="157"/>
    </location>
</feature>
<keyword evidence="4" id="KW-1185">Reference proteome</keyword>
<accession>A0AAD7DXR0</accession>
<sequence>MSNWAVFLAATRASRKALNRTLVLLQDFEYSEYPVDSSWKLITSKELPAGPFAATALPVPEIARNAFAGMSLAEINTFGADLSAGNWFIVDQKGLETSTCLVCDQYHDSGEEDGDEDEDKEGIKDMFRACRIPYEEANSMMVNLDIANMGFEDFVDKDARVQKEGSWKWAASIPDAEETESTEPTDAEVKKRRH</sequence>
<dbReference type="AlphaFoldDB" id="A0AAD7DXR0"/>
<comment type="caution">
    <text evidence="3">The sequence shown here is derived from an EMBL/GenBank/DDBJ whole genome shotgun (WGS) entry which is preliminary data.</text>
</comment>
<evidence type="ECO:0000313" key="3">
    <source>
        <dbReference type="EMBL" id="KAJ7701380.1"/>
    </source>
</evidence>
<dbReference type="Proteomes" id="UP001221757">
    <property type="component" value="Unassembled WGS sequence"/>
</dbReference>
<proteinExistence type="predicted"/>
<dbReference type="InterPro" id="IPR053832">
    <property type="entry name" value="DUF6924"/>
</dbReference>
<dbReference type="Pfam" id="PF21962">
    <property type="entry name" value="DUF6924"/>
    <property type="match status" value="1"/>
</dbReference>
<gene>
    <name evidence="3" type="ORF">B0H17DRAFT_1195183</name>
</gene>
<protein>
    <recommendedName>
        <fullName evidence="2">DUF6924 domain-containing protein</fullName>
    </recommendedName>
</protein>
<evidence type="ECO:0000313" key="4">
    <source>
        <dbReference type="Proteomes" id="UP001221757"/>
    </source>
</evidence>
<reference evidence="3" key="1">
    <citation type="submission" date="2023-03" db="EMBL/GenBank/DDBJ databases">
        <title>Massive genome expansion in bonnet fungi (Mycena s.s.) driven by repeated elements and novel gene families across ecological guilds.</title>
        <authorList>
            <consortium name="Lawrence Berkeley National Laboratory"/>
            <person name="Harder C.B."/>
            <person name="Miyauchi S."/>
            <person name="Viragh M."/>
            <person name="Kuo A."/>
            <person name="Thoen E."/>
            <person name="Andreopoulos B."/>
            <person name="Lu D."/>
            <person name="Skrede I."/>
            <person name="Drula E."/>
            <person name="Henrissat B."/>
            <person name="Morin E."/>
            <person name="Kohler A."/>
            <person name="Barry K."/>
            <person name="LaButti K."/>
            <person name="Morin E."/>
            <person name="Salamov A."/>
            <person name="Lipzen A."/>
            <person name="Mereny Z."/>
            <person name="Hegedus B."/>
            <person name="Baldrian P."/>
            <person name="Stursova M."/>
            <person name="Weitz H."/>
            <person name="Taylor A."/>
            <person name="Grigoriev I.V."/>
            <person name="Nagy L.G."/>
            <person name="Martin F."/>
            <person name="Kauserud H."/>
        </authorList>
    </citation>
    <scope>NUCLEOTIDE SEQUENCE</scope>
    <source>
        <strain evidence="3">CBHHK067</strain>
    </source>
</reference>
<feature type="compositionally biased region" description="Acidic residues" evidence="1">
    <location>
        <begin position="175"/>
        <end position="186"/>
    </location>
</feature>
<feature type="region of interest" description="Disordered" evidence="1">
    <location>
        <begin position="165"/>
        <end position="194"/>
    </location>
</feature>
<evidence type="ECO:0000256" key="1">
    <source>
        <dbReference type="SAM" id="MobiDB-lite"/>
    </source>
</evidence>